<sequence>MNDVIFVMANSRLAKKKVARKVSEYNVDDISSDDDWIVENDERPSNIEDLDVDNLVPTQNEALVEPSNDLELPNFDEEAFEDGEEDAMPMILDDDCDLNALID</sequence>
<evidence type="ECO:0000313" key="1">
    <source>
        <dbReference type="EMBL" id="KAK4252822.1"/>
    </source>
</evidence>
<reference evidence="1" key="1">
    <citation type="submission" date="2023-10" db="EMBL/GenBank/DDBJ databases">
        <title>Chromosome-level genome of the transformable northern wattle, Acacia crassicarpa.</title>
        <authorList>
            <person name="Massaro I."/>
            <person name="Sinha N.R."/>
            <person name="Poethig S."/>
            <person name="Leichty A.R."/>
        </authorList>
    </citation>
    <scope>NUCLEOTIDE SEQUENCE</scope>
    <source>
        <strain evidence="1">Acra3RX</strain>
        <tissue evidence="1">Leaf</tissue>
    </source>
</reference>
<keyword evidence="2" id="KW-1185">Reference proteome</keyword>
<gene>
    <name evidence="1" type="ORF">QN277_010969</name>
</gene>
<comment type="caution">
    <text evidence="1">The sequence shown here is derived from an EMBL/GenBank/DDBJ whole genome shotgun (WGS) entry which is preliminary data.</text>
</comment>
<organism evidence="1 2">
    <name type="scientific">Acacia crassicarpa</name>
    <name type="common">northern wattle</name>
    <dbReference type="NCBI Taxonomy" id="499986"/>
    <lineage>
        <taxon>Eukaryota</taxon>
        <taxon>Viridiplantae</taxon>
        <taxon>Streptophyta</taxon>
        <taxon>Embryophyta</taxon>
        <taxon>Tracheophyta</taxon>
        <taxon>Spermatophyta</taxon>
        <taxon>Magnoliopsida</taxon>
        <taxon>eudicotyledons</taxon>
        <taxon>Gunneridae</taxon>
        <taxon>Pentapetalae</taxon>
        <taxon>rosids</taxon>
        <taxon>fabids</taxon>
        <taxon>Fabales</taxon>
        <taxon>Fabaceae</taxon>
        <taxon>Caesalpinioideae</taxon>
        <taxon>mimosoid clade</taxon>
        <taxon>Acacieae</taxon>
        <taxon>Acacia</taxon>
    </lineage>
</organism>
<dbReference type="EMBL" id="JAWXYG010000019">
    <property type="protein sequence ID" value="KAK4252822.1"/>
    <property type="molecule type" value="Genomic_DNA"/>
</dbReference>
<accession>A0AAE1IL84</accession>
<dbReference type="Proteomes" id="UP001293593">
    <property type="component" value="Unassembled WGS sequence"/>
</dbReference>
<dbReference type="AlphaFoldDB" id="A0AAE1IL84"/>
<protein>
    <submittedName>
        <fullName evidence="1">Uncharacterized protein</fullName>
    </submittedName>
</protein>
<evidence type="ECO:0000313" key="2">
    <source>
        <dbReference type="Proteomes" id="UP001293593"/>
    </source>
</evidence>
<name>A0AAE1IL84_9FABA</name>
<proteinExistence type="predicted"/>